<reference evidence="2 3" key="1">
    <citation type="journal article" date="2005" name="Science">
        <title>The genome of the kinetoplastid parasite, Leishmania major.</title>
        <authorList>
            <person name="Ivens A.C."/>
            <person name="Peacock C.S."/>
            <person name="Worthey E.A."/>
            <person name="Murphy L."/>
            <person name="Aggarwal G."/>
            <person name="Berriman M."/>
            <person name="Sisk E."/>
            <person name="Rajandream M.A."/>
            <person name="Adlem E."/>
            <person name="Aert R."/>
            <person name="Anupama A."/>
            <person name="Apostolou Z."/>
            <person name="Attipoe P."/>
            <person name="Bason N."/>
            <person name="Bauser C."/>
            <person name="Beck A."/>
            <person name="Beverley S.M."/>
            <person name="Bianchettin G."/>
            <person name="Borzym K."/>
            <person name="Bothe G."/>
            <person name="Bruschi C.V."/>
            <person name="Collins M."/>
            <person name="Cadag E."/>
            <person name="Ciarloni L."/>
            <person name="Clayton C."/>
            <person name="Coulson R.M."/>
            <person name="Cronin A."/>
            <person name="Cruz A.K."/>
            <person name="Davies R.M."/>
            <person name="De Gaudenzi J."/>
            <person name="Dobson D.E."/>
            <person name="Duesterhoeft A."/>
            <person name="Fazelina G."/>
            <person name="Fosker N."/>
            <person name="Frasch A.C."/>
            <person name="Fraser A."/>
            <person name="Fuchs M."/>
            <person name="Gabel C."/>
            <person name="Goble A."/>
            <person name="Goffeau A."/>
            <person name="Harris D."/>
            <person name="Hertz-Fowler C."/>
            <person name="Hilbert H."/>
            <person name="Horn D."/>
            <person name="Huang Y."/>
            <person name="Klages S."/>
            <person name="Knights A."/>
            <person name="Kube M."/>
            <person name="Larke N."/>
            <person name="Litvin L."/>
            <person name="Lord A."/>
            <person name="Louie T."/>
            <person name="Marra M."/>
            <person name="Masuy D."/>
            <person name="Matthews K."/>
            <person name="Michaeli S."/>
            <person name="Mottram J.C."/>
            <person name="Muller-Auer S."/>
            <person name="Munden H."/>
            <person name="Nelson S."/>
            <person name="Norbertczak H."/>
            <person name="Oliver K."/>
            <person name="O'neil S."/>
            <person name="Pentony M."/>
            <person name="Pohl T.M."/>
            <person name="Price C."/>
            <person name="Purnelle B."/>
            <person name="Quail M.A."/>
            <person name="Rabbinowitsch E."/>
            <person name="Reinhardt R."/>
            <person name="Rieger M."/>
            <person name="Rinta J."/>
            <person name="Robben J."/>
            <person name="Robertson L."/>
            <person name="Ruiz J.C."/>
            <person name="Rutter S."/>
            <person name="Saunders D."/>
            <person name="Schafer M."/>
            <person name="Schein J."/>
            <person name="Schwartz D.C."/>
            <person name="Seeger K."/>
            <person name="Seyler A."/>
            <person name="Sharp S."/>
            <person name="Shin H."/>
            <person name="Sivam D."/>
            <person name="Squares R."/>
            <person name="Squares S."/>
            <person name="Tosato V."/>
            <person name="Vogt C."/>
            <person name="Volckaert G."/>
            <person name="Wambutt R."/>
            <person name="Warren T."/>
            <person name="Wedler H."/>
            <person name="Woodward J."/>
            <person name="Zhou S."/>
            <person name="Zimmermann W."/>
            <person name="Smith D.F."/>
            <person name="Blackwell J.M."/>
            <person name="Stuart K.D."/>
            <person name="Barrell B."/>
            <person name="Myler P.J."/>
        </authorList>
    </citation>
    <scope>NUCLEOTIDE SEQUENCE [LARGE SCALE GENOMIC DNA]</scope>
    <source>
        <strain evidence="3">MHOM/IL/81/Friedlin</strain>
    </source>
</reference>
<evidence type="ECO:0000256" key="1">
    <source>
        <dbReference type="SAM" id="MobiDB-lite"/>
    </source>
</evidence>
<accession>E9ACQ1</accession>
<evidence type="ECO:0000313" key="2">
    <source>
        <dbReference type="EMBL" id="CBZ05781.1"/>
    </source>
</evidence>
<dbReference type="GeneID" id="12981696"/>
<protein>
    <submittedName>
        <fullName evidence="2">Uncharacterized protein</fullName>
    </submittedName>
</protein>
<dbReference type="KEGG" id="lma:LMJF_22_1225"/>
<reference evidence="2 3" key="2">
    <citation type="journal article" date="2011" name="Genome Res.">
        <title>Chromosome and gene copy number variation allow major structural change between species and strains of Leishmania.</title>
        <authorList>
            <person name="Rogers M.B."/>
            <person name="Hilley J.D."/>
            <person name="Dickens N.J."/>
            <person name="Wilkes J."/>
            <person name="Bates P.A."/>
            <person name="Depledge D.P."/>
            <person name="Harris D."/>
            <person name="Her Y."/>
            <person name="Herzyk P."/>
            <person name="Imamura H."/>
            <person name="Otto T.D."/>
            <person name="Sanders M."/>
            <person name="Seeger K."/>
            <person name="Dujardin J.C."/>
            <person name="Berriman M."/>
            <person name="Smith D.F."/>
            <person name="Hertz-Fowler C."/>
            <person name="Mottram J.C."/>
        </authorList>
    </citation>
    <scope>NUCLEOTIDE SEQUENCE [LARGE SCALE GENOMIC DNA]</scope>
    <source>
        <strain evidence="3">MHOM/IL/81/Friedlin</strain>
    </source>
</reference>
<organism evidence="2 3">
    <name type="scientific">Leishmania major</name>
    <dbReference type="NCBI Taxonomy" id="5664"/>
    <lineage>
        <taxon>Eukaryota</taxon>
        <taxon>Discoba</taxon>
        <taxon>Euglenozoa</taxon>
        <taxon>Kinetoplastea</taxon>
        <taxon>Metakinetoplastina</taxon>
        <taxon>Trypanosomatida</taxon>
        <taxon>Trypanosomatidae</taxon>
        <taxon>Leishmaniinae</taxon>
        <taxon>Leishmania</taxon>
    </lineage>
</organism>
<dbReference type="HOGENOM" id="CLU_1028375_0_0_1"/>
<dbReference type="VEuPathDB" id="TriTrypDB:LMJLV39_320047900"/>
<feature type="region of interest" description="Disordered" evidence="1">
    <location>
        <begin position="25"/>
        <end position="78"/>
    </location>
</feature>
<gene>
    <name evidence="2" type="ORF">LMJF_22_1225</name>
</gene>
<proteinExistence type="predicted"/>
<dbReference type="RefSeq" id="XP_003721776.1">
    <property type="nucleotide sequence ID" value="XM_003721728.1"/>
</dbReference>
<dbReference type="VEuPathDB" id="TriTrypDB:LMJFC_050019500"/>
<dbReference type="VEuPathDB" id="TriTrypDB:LmjF.05.1225"/>
<name>E9ACQ1_LEIMA</name>
<feature type="compositionally biased region" description="Polar residues" evidence="1">
    <location>
        <begin position="34"/>
        <end position="52"/>
    </location>
</feature>
<dbReference type="InParanoid" id="E9ACQ1"/>
<keyword evidence="3" id="KW-1185">Reference proteome</keyword>
<dbReference type="EMBL" id="FR796401">
    <property type="protein sequence ID" value="CBZ05781.1"/>
    <property type="molecule type" value="Genomic_DNA"/>
</dbReference>
<feature type="compositionally biased region" description="Basic and acidic residues" evidence="1">
    <location>
        <begin position="54"/>
        <end position="63"/>
    </location>
</feature>
<dbReference type="AlphaFoldDB" id="E9ACQ1"/>
<dbReference type="VEuPathDB" id="TriTrypDB:LMJSD75_320048200"/>
<sequence>MRALRSSCPAFLCWQALPSTTPLLREISRHDPPSTRNEQGSPDSSNTEQIQKASHLDSHRTANADHSQALPPAEAVPPLTADTLRVPQVRAECPPDSALLSPGNGLTPTLAECVSNAAPQPSEKTAPKRDASASLRRKREREGACDSSFWPLKTRRALDASAHTAARQPSEAAPVLAADALPPTPAECAPDAAPQPSESEMVVYDPHGAWSSLLVDDGLYINPVGDQLLSSALLSAVRKSQEGSRLLQHDEEVWAGPDWRTVMLRHKPLTK</sequence>
<dbReference type="Proteomes" id="UP000000542">
    <property type="component" value="Chromosome 5"/>
</dbReference>
<evidence type="ECO:0000313" key="3">
    <source>
        <dbReference type="Proteomes" id="UP000000542"/>
    </source>
</evidence>
<feature type="region of interest" description="Disordered" evidence="1">
    <location>
        <begin position="116"/>
        <end position="146"/>
    </location>
</feature>